<accession>A0AA39HQ40</accession>
<dbReference type="GO" id="GO:0043130">
    <property type="term" value="F:ubiquitin binding"/>
    <property type="evidence" value="ECO:0007669"/>
    <property type="project" value="TreeGrafter"/>
</dbReference>
<dbReference type="Pfam" id="PF00789">
    <property type="entry name" value="UBX"/>
    <property type="match status" value="1"/>
</dbReference>
<dbReference type="SUPFAM" id="SSF54236">
    <property type="entry name" value="Ubiquitin-like"/>
    <property type="match status" value="1"/>
</dbReference>
<dbReference type="SUPFAM" id="SSF52833">
    <property type="entry name" value="Thioredoxin-like"/>
    <property type="match status" value="1"/>
</dbReference>
<keyword evidence="5" id="KW-1185">Reference proteome</keyword>
<reference evidence="4" key="1">
    <citation type="submission" date="2023-06" db="EMBL/GenBank/DDBJ databases">
        <title>Genomic analysis of the entomopathogenic nematode Steinernema hermaphroditum.</title>
        <authorList>
            <person name="Schwarz E.M."/>
            <person name="Heppert J.K."/>
            <person name="Baniya A."/>
            <person name="Schwartz H.T."/>
            <person name="Tan C.-H."/>
            <person name="Antoshechkin I."/>
            <person name="Sternberg P.W."/>
            <person name="Goodrich-Blair H."/>
            <person name="Dillman A.R."/>
        </authorList>
    </citation>
    <scope>NUCLEOTIDE SEQUENCE</scope>
    <source>
        <strain evidence="4">PS9179</strain>
        <tissue evidence="4">Whole animal</tissue>
    </source>
</reference>
<dbReference type="Gene3D" id="3.40.30.10">
    <property type="entry name" value="Glutaredoxin"/>
    <property type="match status" value="1"/>
</dbReference>
<feature type="domain" description="UBX" evidence="3">
    <location>
        <begin position="377"/>
        <end position="455"/>
    </location>
</feature>
<dbReference type="InterPro" id="IPR029071">
    <property type="entry name" value="Ubiquitin-like_domsf"/>
</dbReference>
<proteinExistence type="predicted"/>
<dbReference type="EMBL" id="JAUCMV010000003">
    <property type="protein sequence ID" value="KAK0408838.1"/>
    <property type="molecule type" value="Genomic_DNA"/>
</dbReference>
<evidence type="ECO:0000313" key="5">
    <source>
        <dbReference type="Proteomes" id="UP001175271"/>
    </source>
</evidence>
<feature type="coiled-coil region" evidence="1">
    <location>
        <begin position="314"/>
        <end position="357"/>
    </location>
</feature>
<organism evidence="4 5">
    <name type="scientific">Steinernema hermaphroditum</name>
    <dbReference type="NCBI Taxonomy" id="289476"/>
    <lineage>
        <taxon>Eukaryota</taxon>
        <taxon>Metazoa</taxon>
        <taxon>Ecdysozoa</taxon>
        <taxon>Nematoda</taxon>
        <taxon>Chromadorea</taxon>
        <taxon>Rhabditida</taxon>
        <taxon>Tylenchina</taxon>
        <taxon>Panagrolaimomorpha</taxon>
        <taxon>Strongyloidoidea</taxon>
        <taxon>Steinernematidae</taxon>
        <taxon>Steinernema</taxon>
    </lineage>
</organism>
<protein>
    <recommendedName>
        <fullName evidence="3">UBX domain-containing protein</fullName>
    </recommendedName>
</protein>
<dbReference type="GO" id="GO:0036503">
    <property type="term" value="P:ERAD pathway"/>
    <property type="evidence" value="ECO:0007669"/>
    <property type="project" value="TreeGrafter"/>
</dbReference>
<dbReference type="PANTHER" id="PTHR23322:SF96">
    <property type="entry name" value="FAS-ASSOCIATED FACTOR 1"/>
    <property type="match status" value="1"/>
</dbReference>
<feature type="region of interest" description="Disordered" evidence="2">
    <location>
        <begin position="48"/>
        <end position="91"/>
    </location>
</feature>
<dbReference type="Gene3D" id="3.10.20.90">
    <property type="entry name" value="Phosphatidylinositol 3-kinase Catalytic Subunit, Chain A, domain 1"/>
    <property type="match status" value="1"/>
</dbReference>
<dbReference type="InterPro" id="IPR036249">
    <property type="entry name" value="Thioredoxin-like_sf"/>
</dbReference>
<dbReference type="GO" id="GO:0005634">
    <property type="term" value="C:nucleus"/>
    <property type="evidence" value="ECO:0007669"/>
    <property type="project" value="TreeGrafter"/>
</dbReference>
<evidence type="ECO:0000256" key="2">
    <source>
        <dbReference type="SAM" id="MobiDB-lite"/>
    </source>
</evidence>
<name>A0AA39HQ40_9BILA</name>
<dbReference type="InterPro" id="IPR001012">
    <property type="entry name" value="UBX_dom"/>
</dbReference>
<dbReference type="PROSITE" id="PS50033">
    <property type="entry name" value="UBX"/>
    <property type="match status" value="1"/>
</dbReference>
<evidence type="ECO:0000313" key="4">
    <source>
        <dbReference type="EMBL" id="KAK0408838.1"/>
    </source>
</evidence>
<keyword evidence="1" id="KW-0175">Coiled coil</keyword>
<dbReference type="GO" id="GO:0005783">
    <property type="term" value="C:endoplasmic reticulum"/>
    <property type="evidence" value="ECO:0007669"/>
    <property type="project" value="TreeGrafter"/>
</dbReference>
<comment type="caution">
    <text evidence="4">The sequence shown here is derived from an EMBL/GenBank/DDBJ whole genome shotgun (WGS) entry which is preliminary data.</text>
</comment>
<evidence type="ECO:0000256" key="1">
    <source>
        <dbReference type="SAM" id="Coils"/>
    </source>
</evidence>
<dbReference type="SMART" id="SM00594">
    <property type="entry name" value="UAS"/>
    <property type="match status" value="1"/>
</dbReference>
<sequence>MSDRVTRSRRETLERYKEITKTKNESQAIDALATAKWDLAKALESFEGVSSDVELKSVSDTESSYSTESEASSGSYASSSSSTASSKPSTMDMSIASTVTVSSNDIMDVEFSSEPDTRAAMINGNSMNAEEATRRFAANFRTRYGAEAPNFFVGSLRDAVRRAFDAPDKGIMDRKPLAVYLYNDGAIGANIFAGGVMCSKDVSTLLNDNFILWPWDVTLVQNKEKLFDWMRELHMEPVVRNTDRLKVDFYPVLAILRRRSGVISIADKATGGASVGVVVNKLKTETERSFQANLRAFQVEQDRIERERLRQQQAAEYERSLAADQAKMQKAKEEREKVELEQKMKEEAEAMALHEAEVKNRRRAEILASLPLEPPLSDTNVIVVRLRFPGGELKNRRFRQSDHLKLLLAFVESEGFFMEQYRVWNSDRPKRDVTTFDAEKTFAELNWPRREIVYVDEK</sequence>
<dbReference type="AlphaFoldDB" id="A0AA39HQ40"/>
<evidence type="ECO:0000259" key="3">
    <source>
        <dbReference type="PROSITE" id="PS50033"/>
    </source>
</evidence>
<dbReference type="Pfam" id="PF21021">
    <property type="entry name" value="FAF1"/>
    <property type="match status" value="1"/>
</dbReference>
<gene>
    <name evidence="4" type="ORF">QR680_004193</name>
</gene>
<dbReference type="InterPro" id="IPR006577">
    <property type="entry name" value="UAS"/>
</dbReference>
<dbReference type="InterPro" id="IPR049483">
    <property type="entry name" value="FAF1_2-like_UAS"/>
</dbReference>
<dbReference type="PANTHER" id="PTHR23322">
    <property type="entry name" value="FAS-ASSOCIATED PROTEIN"/>
    <property type="match status" value="1"/>
</dbReference>
<dbReference type="Proteomes" id="UP001175271">
    <property type="component" value="Unassembled WGS sequence"/>
</dbReference>
<feature type="compositionally biased region" description="Low complexity" evidence="2">
    <location>
        <begin position="60"/>
        <end position="86"/>
    </location>
</feature>
<dbReference type="InterPro" id="IPR050730">
    <property type="entry name" value="UBX_domain-protein"/>
</dbReference>